<keyword evidence="2 5" id="KW-0863">Zinc-finger</keyword>
<evidence type="ECO:0000256" key="5">
    <source>
        <dbReference type="PROSITE-ProRule" id="PRU00309"/>
    </source>
</evidence>
<keyword evidence="4 5" id="KW-0238">DNA-binding</keyword>
<dbReference type="EMBL" id="JAWZYT010001232">
    <property type="protein sequence ID" value="KAK4314278.1"/>
    <property type="molecule type" value="Genomic_DNA"/>
</dbReference>
<dbReference type="PROSITE" id="PS50950">
    <property type="entry name" value="ZF_THAP"/>
    <property type="match status" value="1"/>
</dbReference>
<evidence type="ECO:0000256" key="2">
    <source>
        <dbReference type="ARBA" id="ARBA00022771"/>
    </source>
</evidence>
<sequence>MLRVIWLTACGRNENFNADNGVVCSVHFTDDDFKEDLKCRLRESPIRKRALKDHAVPSLFLSSDECELPDLPVLVSQNDVNVPTCETSDQVPVIPSQNDVNVPTCETSDQVPVIPSQNDVNVPTCVNSDKVPAILRQNHVIVPTGVNNVNVPTGVNNVNVPTGVNNVNVPTGVNDVNVPTDENKFECLYNKSINKDEEHGGSTYDDRKLAVELYITSACFKDIDVLPEENEYVSDENVNERDSLSVGAGTAAGVAAIEVATRMADYRLLSSCGAAGGGRVIK</sequence>
<dbReference type="GO" id="GO:0003677">
    <property type="term" value="F:DNA binding"/>
    <property type="evidence" value="ECO:0007669"/>
    <property type="project" value="UniProtKB-UniRule"/>
</dbReference>
<evidence type="ECO:0000313" key="8">
    <source>
        <dbReference type="Proteomes" id="UP001292094"/>
    </source>
</evidence>
<proteinExistence type="predicted"/>
<comment type="caution">
    <text evidence="7">The sequence shown here is derived from an EMBL/GenBank/DDBJ whole genome shotgun (WGS) entry which is preliminary data.</text>
</comment>
<dbReference type="GO" id="GO:0008270">
    <property type="term" value="F:zinc ion binding"/>
    <property type="evidence" value="ECO:0007669"/>
    <property type="project" value="UniProtKB-KW"/>
</dbReference>
<dbReference type="InterPro" id="IPR006612">
    <property type="entry name" value="THAP_Znf"/>
</dbReference>
<evidence type="ECO:0000256" key="1">
    <source>
        <dbReference type="ARBA" id="ARBA00022723"/>
    </source>
</evidence>
<keyword evidence="3" id="KW-0862">Zinc</keyword>
<dbReference type="Proteomes" id="UP001292094">
    <property type="component" value="Unassembled WGS sequence"/>
</dbReference>
<reference evidence="7" key="1">
    <citation type="submission" date="2023-11" db="EMBL/GenBank/DDBJ databases">
        <title>Genome assemblies of two species of porcelain crab, Petrolisthes cinctipes and Petrolisthes manimaculis (Anomura: Porcellanidae).</title>
        <authorList>
            <person name="Angst P."/>
        </authorList>
    </citation>
    <scope>NUCLEOTIDE SEQUENCE</scope>
    <source>
        <strain evidence="7">PB745_02</strain>
        <tissue evidence="7">Gill</tissue>
    </source>
</reference>
<evidence type="ECO:0000256" key="4">
    <source>
        <dbReference type="ARBA" id="ARBA00023125"/>
    </source>
</evidence>
<evidence type="ECO:0000313" key="7">
    <source>
        <dbReference type="EMBL" id="KAK4314278.1"/>
    </source>
</evidence>
<organism evidence="7 8">
    <name type="scientific">Petrolisthes manimaculis</name>
    <dbReference type="NCBI Taxonomy" id="1843537"/>
    <lineage>
        <taxon>Eukaryota</taxon>
        <taxon>Metazoa</taxon>
        <taxon>Ecdysozoa</taxon>
        <taxon>Arthropoda</taxon>
        <taxon>Crustacea</taxon>
        <taxon>Multicrustacea</taxon>
        <taxon>Malacostraca</taxon>
        <taxon>Eumalacostraca</taxon>
        <taxon>Eucarida</taxon>
        <taxon>Decapoda</taxon>
        <taxon>Pleocyemata</taxon>
        <taxon>Anomura</taxon>
        <taxon>Galatheoidea</taxon>
        <taxon>Porcellanidae</taxon>
        <taxon>Petrolisthes</taxon>
    </lineage>
</organism>
<gene>
    <name evidence="7" type="ORF">Pmani_014429</name>
</gene>
<dbReference type="AlphaFoldDB" id="A0AAE1PTL5"/>
<accession>A0AAE1PTL5</accession>
<keyword evidence="8" id="KW-1185">Reference proteome</keyword>
<dbReference type="SUPFAM" id="SSF57716">
    <property type="entry name" value="Glucocorticoid receptor-like (DNA-binding domain)"/>
    <property type="match status" value="1"/>
</dbReference>
<protein>
    <recommendedName>
        <fullName evidence="6">THAP-type domain-containing protein</fullName>
    </recommendedName>
</protein>
<evidence type="ECO:0000256" key="3">
    <source>
        <dbReference type="ARBA" id="ARBA00022833"/>
    </source>
</evidence>
<evidence type="ECO:0000259" key="6">
    <source>
        <dbReference type="PROSITE" id="PS50950"/>
    </source>
</evidence>
<keyword evidence="1" id="KW-0479">Metal-binding</keyword>
<dbReference type="Pfam" id="PF05485">
    <property type="entry name" value="THAP"/>
    <property type="match status" value="1"/>
</dbReference>
<feature type="domain" description="THAP-type" evidence="6">
    <location>
        <begin position="1"/>
        <end position="60"/>
    </location>
</feature>
<name>A0AAE1PTL5_9EUCA</name>